<evidence type="ECO:0000313" key="4">
    <source>
        <dbReference type="Proteomes" id="UP000807115"/>
    </source>
</evidence>
<organism evidence="3 4">
    <name type="scientific">Sorghum bicolor</name>
    <name type="common">Sorghum</name>
    <name type="synonym">Sorghum vulgare</name>
    <dbReference type="NCBI Taxonomy" id="4558"/>
    <lineage>
        <taxon>Eukaryota</taxon>
        <taxon>Viridiplantae</taxon>
        <taxon>Streptophyta</taxon>
        <taxon>Embryophyta</taxon>
        <taxon>Tracheophyta</taxon>
        <taxon>Spermatophyta</taxon>
        <taxon>Magnoliopsida</taxon>
        <taxon>Liliopsida</taxon>
        <taxon>Poales</taxon>
        <taxon>Poaceae</taxon>
        <taxon>PACMAD clade</taxon>
        <taxon>Panicoideae</taxon>
        <taxon>Andropogonodae</taxon>
        <taxon>Andropogoneae</taxon>
        <taxon>Sorghinae</taxon>
        <taxon>Sorghum</taxon>
    </lineage>
</organism>
<dbReference type="Pfam" id="PF03087">
    <property type="entry name" value="BPS1"/>
    <property type="match status" value="1"/>
</dbReference>
<feature type="coiled-coil region" evidence="1">
    <location>
        <begin position="253"/>
        <end position="280"/>
    </location>
</feature>
<keyword evidence="1" id="KW-0175">Coiled coil</keyword>
<dbReference type="Proteomes" id="UP000807115">
    <property type="component" value="Chromosome 10"/>
</dbReference>
<dbReference type="GO" id="GO:0048364">
    <property type="term" value="P:root development"/>
    <property type="evidence" value="ECO:0007669"/>
    <property type="project" value="InterPro"/>
</dbReference>
<accession>A0A921Q8W3</accession>
<dbReference type="PANTHER" id="PTHR33070:SF55">
    <property type="entry name" value="OS06G0725800 PROTEIN"/>
    <property type="match status" value="1"/>
</dbReference>
<reference evidence="3" key="1">
    <citation type="journal article" date="2019" name="BMC Genomics">
        <title>A new reference genome for Sorghum bicolor reveals high levels of sequence similarity between sweet and grain genotypes: implications for the genetics of sugar metabolism.</title>
        <authorList>
            <person name="Cooper E.A."/>
            <person name="Brenton Z.W."/>
            <person name="Flinn B.S."/>
            <person name="Jenkins J."/>
            <person name="Shu S."/>
            <person name="Flowers D."/>
            <person name="Luo F."/>
            <person name="Wang Y."/>
            <person name="Xia P."/>
            <person name="Barry K."/>
            <person name="Daum C."/>
            <person name="Lipzen A."/>
            <person name="Yoshinaga Y."/>
            <person name="Schmutz J."/>
            <person name="Saski C."/>
            <person name="Vermerris W."/>
            <person name="Kresovich S."/>
        </authorList>
    </citation>
    <scope>NUCLEOTIDE SEQUENCE</scope>
</reference>
<gene>
    <name evidence="3" type="ORF">BDA96_10G348900</name>
</gene>
<dbReference type="GO" id="GO:0048367">
    <property type="term" value="P:shoot system development"/>
    <property type="evidence" value="ECO:0007669"/>
    <property type="project" value="InterPro"/>
</dbReference>
<evidence type="ECO:0000256" key="2">
    <source>
        <dbReference type="SAM" id="MobiDB-lite"/>
    </source>
</evidence>
<protein>
    <submittedName>
        <fullName evidence="3">Uncharacterized protein</fullName>
    </submittedName>
</protein>
<evidence type="ECO:0000313" key="3">
    <source>
        <dbReference type="EMBL" id="KAG0516285.1"/>
    </source>
</evidence>
<reference evidence="3" key="2">
    <citation type="submission" date="2020-10" db="EMBL/GenBank/DDBJ databases">
        <authorList>
            <person name="Cooper E.A."/>
            <person name="Brenton Z.W."/>
            <person name="Flinn B.S."/>
            <person name="Jenkins J."/>
            <person name="Shu S."/>
            <person name="Flowers D."/>
            <person name="Luo F."/>
            <person name="Wang Y."/>
            <person name="Xia P."/>
            <person name="Barry K."/>
            <person name="Daum C."/>
            <person name="Lipzen A."/>
            <person name="Yoshinaga Y."/>
            <person name="Schmutz J."/>
            <person name="Saski C."/>
            <person name="Vermerris W."/>
            <person name="Kresovich S."/>
        </authorList>
    </citation>
    <scope>NUCLEOTIDE SEQUENCE</scope>
</reference>
<dbReference type="PANTHER" id="PTHR33070">
    <property type="entry name" value="OS06G0725500 PROTEIN"/>
    <property type="match status" value="1"/>
</dbReference>
<feature type="region of interest" description="Disordered" evidence="2">
    <location>
        <begin position="217"/>
        <end position="253"/>
    </location>
</feature>
<dbReference type="EMBL" id="CM027689">
    <property type="protein sequence ID" value="KAG0516285.1"/>
    <property type="molecule type" value="Genomic_DNA"/>
</dbReference>
<sequence>MAPTTMTVPPPARPLAVAGHVRSASVPCHTHPLLADVDDQLLALRSWTSNPGPKYPLSLAHVRALLCVLDELLRLPLAQAALSRAADSDDGLLDGFLVLADAFGTFLAALVALRQHAAELRAAVRRRDGAKLASAARAQRQAGRELEQLANAVAREAARCARGPATAAAAAGMGGETHAEAAEVARAVAEAVNDTAAAAAAVFLEVGAVADAAAALASPASASTTKKSRLPQLSRTSKQRTTVMGDGGEERREGAALEKLQELEQCVRELESESEKVFRSLVQTRVSLLNIHTPMFF</sequence>
<comment type="caution">
    <text evidence="3">The sequence shown here is derived from an EMBL/GenBank/DDBJ whole genome shotgun (WGS) entry which is preliminary data.</text>
</comment>
<name>A0A921Q8W3_SORBI</name>
<dbReference type="InterPro" id="IPR004320">
    <property type="entry name" value="BPS1_pln"/>
</dbReference>
<evidence type="ECO:0000256" key="1">
    <source>
        <dbReference type="SAM" id="Coils"/>
    </source>
</evidence>
<proteinExistence type="predicted"/>
<feature type="compositionally biased region" description="Polar residues" evidence="2">
    <location>
        <begin position="231"/>
        <end position="242"/>
    </location>
</feature>
<dbReference type="AlphaFoldDB" id="A0A921Q8W3"/>